<reference evidence="1 2" key="1">
    <citation type="submission" date="2015-04" db="EMBL/GenBank/DDBJ databases">
        <authorList>
            <person name="Syromyatnikov M.Y."/>
            <person name="Popov V.N."/>
        </authorList>
    </citation>
    <scope>NUCLEOTIDE SEQUENCE [LARGE SCALE GENOMIC DNA]</scope>
</reference>
<sequence>MTLPKIVGLQRNEIETKRKAIGKDFKSIREIQVFDMIVSYRLERLNFLSDPKICPVAIGKGKCFPHD</sequence>
<dbReference type="Proteomes" id="UP000183832">
    <property type="component" value="Unassembled WGS sequence"/>
</dbReference>
<keyword evidence="2" id="KW-1185">Reference proteome</keyword>
<gene>
    <name evidence="1" type="ORF">CLUMA_CG006111</name>
</gene>
<protein>
    <submittedName>
        <fullName evidence="1">CLUMA_CG006111, isoform A</fullName>
    </submittedName>
</protein>
<accession>A0A1J1HYX3</accession>
<dbReference type="EMBL" id="CVRI01000030">
    <property type="protein sequence ID" value="CRK92524.1"/>
    <property type="molecule type" value="Genomic_DNA"/>
</dbReference>
<organism evidence="1 2">
    <name type="scientific">Clunio marinus</name>
    <dbReference type="NCBI Taxonomy" id="568069"/>
    <lineage>
        <taxon>Eukaryota</taxon>
        <taxon>Metazoa</taxon>
        <taxon>Ecdysozoa</taxon>
        <taxon>Arthropoda</taxon>
        <taxon>Hexapoda</taxon>
        <taxon>Insecta</taxon>
        <taxon>Pterygota</taxon>
        <taxon>Neoptera</taxon>
        <taxon>Endopterygota</taxon>
        <taxon>Diptera</taxon>
        <taxon>Nematocera</taxon>
        <taxon>Chironomoidea</taxon>
        <taxon>Chironomidae</taxon>
        <taxon>Clunio</taxon>
    </lineage>
</organism>
<evidence type="ECO:0000313" key="2">
    <source>
        <dbReference type="Proteomes" id="UP000183832"/>
    </source>
</evidence>
<dbReference type="AlphaFoldDB" id="A0A1J1HYX3"/>
<evidence type="ECO:0000313" key="1">
    <source>
        <dbReference type="EMBL" id="CRK92524.1"/>
    </source>
</evidence>
<proteinExistence type="predicted"/>
<name>A0A1J1HYX3_9DIPT</name>